<dbReference type="EMBL" id="PQGI01000014">
    <property type="protein sequence ID" value="POP15016.1"/>
    <property type="molecule type" value="Genomic_DNA"/>
</dbReference>
<dbReference type="AlphaFoldDB" id="A0AAP8PSW7"/>
<gene>
    <name evidence="1" type="ORF">C3R40_012925</name>
    <name evidence="2" type="ORF">C3R40_21190</name>
</gene>
<reference evidence="1 3" key="3">
    <citation type="submission" date="2024-07" db="EMBL/GenBank/DDBJ databases">
        <authorList>
            <person name="Raymann K."/>
        </authorList>
    </citation>
    <scope>NUCLEOTIDE SEQUENCE [LARGE SCALE GENOMIC DNA]</scope>
    <source>
        <strain evidence="1 3">KZ19</strain>
    </source>
</reference>
<dbReference type="InterPro" id="IPR054496">
    <property type="entry name" value="E217_GP41"/>
</dbReference>
<reference evidence="1 3" key="2">
    <citation type="submission" date="2024-07" db="EMBL/GenBank/DDBJ databases">
        <title>Making a pathogen? Evaluating the impact of protist predation on the evolution of virulence in Serratia marcescens.</title>
        <authorList>
            <person name="Hopkins H."/>
            <person name="Lopezguerra C."/>
            <person name="Lau M.-J."/>
        </authorList>
    </citation>
    <scope>NUCLEOTIDE SEQUENCE [LARGE SCALE GENOMIC DNA]</scope>
    <source>
        <strain evidence="1 3">KZ19</strain>
    </source>
</reference>
<evidence type="ECO:0000313" key="1">
    <source>
        <dbReference type="EMBL" id="MEX3187526.1"/>
    </source>
</evidence>
<evidence type="ECO:0000313" key="2">
    <source>
        <dbReference type="EMBL" id="POP15016.1"/>
    </source>
</evidence>
<reference evidence="2" key="1">
    <citation type="submission" date="2018-01" db="EMBL/GenBank/DDBJ databases">
        <title>The opportunistic pathogen Serratia marcescens is an overlooked threat to honeybees.</title>
        <authorList>
            <person name="Raymann K."/>
            <person name="Shaffer Z."/>
            <person name="Coon K."/>
            <person name="Salisbury S."/>
            <person name="Moran N.A."/>
        </authorList>
    </citation>
    <scope>NUCLEOTIDE SEQUENCE [LARGE SCALE GENOMIC DNA]</scope>
    <source>
        <strain evidence="2">KZ19</strain>
    </source>
</reference>
<proteinExistence type="predicted"/>
<dbReference type="RefSeq" id="WP_060419438.1">
    <property type="nucleotide sequence ID" value="NZ_CP033623.1"/>
</dbReference>
<dbReference type="Proteomes" id="UP000237365">
    <property type="component" value="Unassembled WGS sequence"/>
</dbReference>
<dbReference type="EMBL" id="PQGI02000001">
    <property type="protein sequence ID" value="MEX3187526.1"/>
    <property type="molecule type" value="Genomic_DNA"/>
</dbReference>
<dbReference type="Pfam" id="PF22759">
    <property type="entry name" value="E217_GP41"/>
    <property type="match status" value="1"/>
</dbReference>
<sequence>MSYQQRDIRVEFTLAEGRTFDDRGNVLTVKNARCYISLAAYGGIAGTQITLYLWGLVAQQMAALSYKGIWIDGAKPNRIRVWAADRLIFEGFISDAYADYNQAPDVPLIITANMMFYLRAKKVSPFSAKGPVSIDDILMPMASSVGLKYENQGVKRTLPDPYFQGDITQQMIEAARAVDAEIDINVEKVTIWPKGVSRKEPALLVSPDHGLIGYPIFTNVGLSISCLFCPDIFIGRKLSLVTSLPNASGRYAVLGAMHTLTSWIEGGQCSTSCELLRQPGG</sequence>
<name>A0AAP8PSW7_SERMA</name>
<protein>
    <submittedName>
        <fullName evidence="2">Uncharacterized protein</fullName>
    </submittedName>
</protein>
<evidence type="ECO:0000313" key="3">
    <source>
        <dbReference type="Proteomes" id="UP000237365"/>
    </source>
</evidence>
<accession>A0AAP8PSW7</accession>
<organism evidence="2">
    <name type="scientific">Serratia marcescens</name>
    <dbReference type="NCBI Taxonomy" id="615"/>
    <lineage>
        <taxon>Bacteria</taxon>
        <taxon>Pseudomonadati</taxon>
        <taxon>Pseudomonadota</taxon>
        <taxon>Gammaproteobacteria</taxon>
        <taxon>Enterobacterales</taxon>
        <taxon>Yersiniaceae</taxon>
        <taxon>Serratia</taxon>
    </lineage>
</organism>
<comment type="caution">
    <text evidence="2">The sequence shown here is derived from an EMBL/GenBank/DDBJ whole genome shotgun (WGS) entry which is preliminary data.</text>
</comment>